<gene>
    <name evidence="1" type="ORF">UFOPK3267_01726</name>
</gene>
<dbReference type="EMBL" id="CAFBIY010000096">
    <property type="protein sequence ID" value="CAB4851796.1"/>
    <property type="molecule type" value="Genomic_DNA"/>
</dbReference>
<accession>A0A6J7C1E0</accession>
<evidence type="ECO:0000313" key="1">
    <source>
        <dbReference type="EMBL" id="CAB4851796.1"/>
    </source>
</evidence>
<dbReference type="AlphaFoldDB" id="A0A6J7C1E0"/>
<sequence>MFALEIEQTGTGPFGPVMVAEAAVTVSGIIAMTGRPAEPVQPQKSNGFGDSVMKALRFVVVPSPGKRIGVAGRGALTRPLKTLRVAPECQLVGVEARSHLPKPTLLRL</sequence>
<organism evidence="1">
    <name type="scientific">freshwater metagenome</name>
    <dbReference type="NCBI Taxonomy" id="449393"/>
    <lineage>
        <taxon>unclassified sequences</taxon>
        <taxon>metagenomes</taxon>
        <taxon>ecological metagenomes</taxon>
    </lineage>
</organism>
<reference evidence="1" key="1">
    <citation type="submission" date="2020-05" db="EMBL/GenBank/DDBJ databases">
        <authorList>
            <person name="Chiriac C."/>
            <person name="Salcher M."/>
            <person name="Ghai R."/>
            <person name="Kavagutti S V."/>
        </authorList>
    </citation>
    <scope>NUCLEOTIDE SEQUENCE</scope>
</reference>
<name>A0A6J7C1E0_9ZZZZ</name>
<proteinExistence type="predicted"/>
<protein>
    <submittedName>
        <fullName evidence="1">Unannotated protein</fullName>
    </submittedName>
</protein>